<dbReference type="Pfam" id="PF25107">
    <property type="entry name" value="VWA7_N"/>
    <property type="match status" value="1"/>
</dbReference>
<dbReference type="AlphaFoldDB" id="A0A9N7USW2"/>
<sequence>MRSVLRVALLGLALLARTTVAFLSGGSGISSHVNITGTALLQEVTKACRIVIEEAGHKFQPTGSSAEELVQACLGPTATGEVSGAKFRSALQEIYTQNGLIDRDFVNSAPHHFNSEAFLEGRGLITEGMVAIKANIRKENFQAARETLGRILHTLQDFYSHSNWVELGHNEPYINLIRPDLPLENLADVYTATCSDCEKGNCPNPFLPSILQEKKLTSGYMGVFYASKPKGKCSHGGESDLTSKIVPRGGINKCERRLDNVGPHNTAVNIATSASVQLLENLRLAVGDKEFLRMMGIARSAVVCFVVDTTGSMSDDITEARAVVNEMIDSKKGTQDEPSEYILVPFNDPDFGPMIRTTDPEKMKEEIAKLKPHGGGDVPEMCLSGIQLALTGAPSGSHIYVFTDAEAKDIELKDTITALIRRTKSTVTFFMTSSGRRRRRSTAAEAFEQYKNLSLASGGQAILVSKKQLPQATSIIRDTSTSALVTILQRAVNPGKKETFLFTLDESIKNVTIYITEANVFSLTNPEGVSQSNSEASGKLGTIQTVGNLRRIRLNDDHGAGTWKVLIDSLQPYTVKITGQSIITFIYDFVEMFKGPHPGYAVLSGRPQAGQPSTLLLSVVGKKGPSSLTVGNIGLVTLSGLVAVNISKMTDMGNGDILVTVDEVPEGEFLVVLTGKDKESKSEFMRQSTTAMSVSKVNIQAVVSSNVEPGKSLELPFNVMTQGAGGIFSIIAKNDREFPMTYPKSLSLTTGGNINDTLTITPPARTPSGTDVTVTIEARSSNGVDSNYVILRLSVVNKITDYVPPVCEVVEVLAKDCPEDVSDCGPFQWEYSANITDGNGTGIDSISLRQGNGTLTHTPLENTIIQAKYNASCCSQIVELIAVDDVGNVGKCYHSIARSGGPPAATFSLSLWFCLLVSAFIVRT</sequence>
<dbReference type="Proteomes" id="UP001153269">
    <property type="component" value="Unassembled WGS sequence"/>
</dbReference>
<evidence type="ECO:0000256" key="4">
    <source>
        <dbReference type="ARBA" id="ARBA00023180"/>
    </source>
</evidence>
<dbReference type="EMBL" id="CADEAL010001802">
    <property type="protein sequence ID" value="CAB1435732.1"/>
    <property type="molecule type" value="Genomic_DNA"/>
</dbReference>
<keyword evidence="5" id="KW-0812">Transmembrane</keyword>
<keyword evidence="12" id="KW-1185">Reference proteome</keyword>
<gene>
    <name evidence="11" type="ORF">PLEPLA_LOCUS23783</name>
</gene>
<evidence type="ECO:0000256" key="3">
    <source>
        <dbReference type="ARBA" id="ARBA00022729"/>
    </source>
</evidence>
<accession>A0A9N7USW2</accession>
<evidence type="ECO:0000256" key="1">
    <source>
        <dbReference type="ARBA" id="ARBA00004613"/>
    </source>
</evidence>
<keyword evidence="4" id="KW-0325">Glycoprotein</keyword>
<feature type="domain" description="VWA7 N-terminal" evidence="10">
    <location>
        <begin position="65"/>
        <end position="292"/>
    </location>
</feature>
<feature type="transmembrane region" description="Helical" evidence="5">
    <location>
        <begin position="904"/>
        <end position="922"/>
    </location>
</feature>
<proteinExistence type="predicted"/>
<evidence type="ECO:0000313" key="11">
    <source>
        <dbReference type="EMBL" id="CAB1435732.1"/>
    </source>
</evidence>
<dbReference type="Pfam" id="PF25106">
    <property type="entry name" value="VWA_4"/>
    <property type="match status" value="1"/>
</dbReference>
<dbReference type="InterPro" id="IPR056861">
    <property type="entry name" value="HMCN1-like_VWA"/>
</dbReference>
<dbReference type="Pfam" id="PF23560">
    <property type="entry name" value="GBD_Hemicentin"/>
    <property type="match status" value="1"/>
</dbReference>
<dbReference type="InterPro" id="IPR057615">
    <property type="entry name" value="Ig_VWA7"/>
</dbReference>
<keyword evidence="2" id="KW-0964">Secreted</keyword>
<dbReference type="InterPro" id="IPR052577">
    <property type="entry name" value="VWA7"/>
</dbReference>
<dbReference type="CDD" id="cd00198">
    <property type="entry name" value="vWFA"/>
    <property type="match status" value="1"/>
</dbReference>
<dbReference type="PANTHER" id="PTHR14905:SF22">
    <property type="entry name" value="VON WILLEBRAND FACTOR A DOMAIN-CONTAINING PROTEIN 7-LIKE"/>
    <property type="match status" value="1"/>
</dbReference>
<name>A0A9N7USW2_PLEPL</name>
<protein>
    <recommendedName>
        <fullName evidence="13">von Willebrand factor A domain-containing protein 7-like</fullName>
    </recommendedName>
</protein>
<keyword evidence="3 6" id="KW-0732">Signal</keyword>
<dbReference type="Gene3D" id="3.40.50.410">
    <property type="entry name" value="von Willebrand factor, type A domain"/>
    <property type="match status" value="1"/>
</dbReference>
<dbReference type="InterPro" id="IPR056475">
    <property type="entry name" value="GBD_Hemicentin/VWA7"/>
</dbReference>
<dbReference type="SUPFAM" id="SSF53300">
    <property type="entry name" value="vWA-like"/>
    <property type="match status" value="1"/>
</dbReference>
<evidence type="ECO:0000313" key="12">
    <source>
        <dbReference type="Proteomes" id="UP001153269"/>
    </source>
</evidence>
<feature type="domain" description="Hemicentin-1-like von Willebrand factor A" evidence="9">
    <location>
        <begin position="303"/>
        <end position="466"/>
    </location>
</feature>
<keyword evidence="5" id="KW-1133">Transmembrane helix</keyword>
<evidence type="ECO:0000259" key="7">
    <source>
        <dbReference type="Pfam" id="PF23560"/>
    </source>
</evidence>
<organism evidence="11 12">
    <name type="scientific">Pleuronectes platessa</name>
    <name type="common">European plaice</name>
    <dbReference type="NCBI Taxonomy" id="8262"/>
    <lineage>
        <taxon>Eukaryota</taxon>
        <taxon>Metazoa</taxon>
        <taxon>Chordata</taxon>
        <taxon>Craniata</taxon>
        <taxon>Vertebrata</taxon>
        <taxon>Euteleostomi</taxon>
        <taxon>Actinopterygii</taxon>
        <taxon>Neopterygii</taxon>
        <taxon>Teleostei</taxon>
        <taxon>Neoteleostei</taxon>
        <taxon>Acanthomorphata</taxon>
        <taxon>Carangaria</taxon>
        <taxon>Pleuronectiformes</taxon>
        <taxon>Pleuronectoidei</taxon>
        <taxon>Pleuronectidae</taxon>
        <taxon>Pleuronectes</taxon>
    </lineage>
</organism>
<dbReference type="OrthoDB" id="301415at2759"/>
<dbReference type="Pfam" id="PF23619">
    <property type="entry name" value="Ig_VWA7"/>
    <property type="match status" value="1"/>
</dbReference>
<evidence type="ECO:0008006" key="13">
    <source>
        <dbReference type="Google" id="ProtNLM"/>
    </source>
</evidence>
<evidence type="ECO:0000259" key="8">
    <source>
        <dbReference type="Pfam" id="PF23619"/>
    </source>
</evidence>
<evidence type="ECO:0000259" key="10">
    <source>
        <dbReference type="Pfam" id="PF25107"/>
    </source>
</evidence>
<feature type="domain" description="Hemicentin/VWA7 galactose-binding" evidence="7">
    <location>
        <begin position="485"/>
        <end position="581"/>
    </location>
</feature>
<dbReference type="GO" id="GO:0005576">
    <property type="term" value="C:extracellular region"/>
    <property type="evidence" value="ECO:0007669"/>
    <property type="project" value="UniProtKB-SubCell"/>
</dbReference>
<feature type="signal peptide" evidence="6">
    <location>
        <begin position="1"/>
        <end position="21"/>
    </location>
</feature>
<comment type="caution">
    <text evidence="11">The sequence shown here is derived from an EMBL/GenBank/DDBJ whole genome shotgun (WGS) entry which is preliminary data.</text>
</comment>
<dbReference type="InterPro" id="IPR036465">
    <property type="entry name" value="vWFA_dom_sf"/>
</dbReference>
<dbReference type="InterPro" id="IPR056862">
    <property type="entry name" value="VWA7_N"/>
</dbReference>
<feature type="domain" description="VWA7 Ig-like" evidence="8">
    <location>
        <begin position="697"/>
        <end position="796"/>
    </location>
</feature>
<evidence type="ECO:0000256" key="5">
    <source>
        <dbReference type="SAM" id="Phobius"/>
    </source>
</evidence>
<feature type="chain" id="PRO_5040287786" description="von Willebrand factor A domain-containing protein 7-like" evidence="6">
    <location>
        <begin position="22"/>
        <end position="924"/>
    </location>
</feature>
<reference evidence="11" key="1">
    <citation type="submission" date="2020-03" db="EMBL/GenBank/DDBJ databases">
        <authorList>
            <person name="Weist P."/>
        </authorList>
    </citation>
    <scope>NUCLEOTIDE SEQUENCE</scope>
</reference>
<evidence type="ECO:0000256" key="2">
    <source>
        <dbReference type="ARBA" id="ARBA00022525"/>
    </source>
</evidence>
<dbReference type="PANTHER" id="PTHR14905">
    <property type="entry name" value="NG37"/>
    <property type="match status" value="1"/>
</dbReference>
<keyword evidence="5" id="KW-0472">Membrane</keyword>
<evidence type="ECO:0000256" key="6">
    <source>
        <dbReference type="SAM" id="SignalP"/>
    </source>
</evidence>
<comment type="subcellular location">
    <subcellularLocation>
        <location evidence="1">Secreted</location>
    </subcellularLocation>
</comment>
<evidence type="ECO:0000259" key="9">
    <source>
        <dbReference type="Pfam" id="PF25106"/>
    </source>
</evidence>